<gene>
    <name evidence="2" type="ORF">GCL60_13910</name>
</gene>
<comment type="caution">
    <text evidence="2">The sequence shown here is derived from an EMBL/GenBank/DDBJ whole genome shotgun (WGS) entry which is preliminary data.</text>
</comment>
<proteinExistence type="predicted"/>
<evidence type="ECO:0000256" key="1">
    <source>
        <dbReference type="SAM" id="SignalP"/>
    </source>
</evidence>
<dbReference type="SUPFAM" id="SSF56399">
    <property type="entry name" value="ADP-ribosylation"/>
    <property type="match status" value="1"/>
</dbReference>
<feature type="chain" id="PRO_5027021485" description="Ricin B lectin domain-containing protein" evidence="1">
    <location>
        <begin position="22"/>
        <end position="672"/>
    </location>
</feature>
<evidence type="ECO:0008006" key="4">
    <source>
        <dbReference type="Google" id="ProtNLM"/>
    </source>
</evidence>
<dbReference type="OrthoDB" id="5291265at2"/>
<dbReference type="Gene3D" id="3.90.210.10">
    <property type="entry name" value="Heat-Labile Enterotoxin, subunit A"/>
    <property type="match status" value="1"/>
</dbReference>
<keyword evidence="3" id="KW-1185">Reference proteome</keyword>
<dbReference type="RefSeq" id="WP_153421349.1">
    <property type="nucleotide sequence ID" value="NZ_WFLM01000005.1"/>
</dbReference>
<reference evidence="2 3" key="1">
    <citation type="submission" date="2019-10" db="EMBL/GenBank/DDBJ databases">
        <title>New species of Slilvanegrellaceae.</title>
        <authorList>
            <person name="Pitt A."/>
            <person name="Hahn M.W."/>
        </authorList>
    </citation>
    <scope>NUCLEOTIDE SEQUENCE [LARGE SCALE GENOMIC DNA]</scope>
    <source>
        <strain evidence="2 3">SP-Ram-0.45-NSY-1</strain>
    </source>
</reference>
<protein>
    <recommendedName>
        <fullName evidence="4">Ricin B lectin domain-containing protein</fullName>
    </recommendedName>
</protein>
<evidence type="ECO:0000313" key="3">
    <source>
        <dbReference type="Proteomes" id="UP000437748"/>
    </source>
</evidence>
<organism evidence="2 3">
    <name type="scientific">Silvanigrella paludirubra</name>
    <dbReference type="NCBI Taxonomy" id="2499159"/>
    <lineage>
        <taxon>Bacteria</taxon>
        <taxon>Pseudomonadati</taxon>
        <taxon>Bdellovibrionota</taxon>
        <taxon>Oligoflexia</taxon>
        <taxon>Silvanigrellales</taxon>
        <taxon>Silvanigrellaceae</taxon>
        <taxon>Silvanigrella</taxon>
    </lineage>
</organism>
<dbReference type="Proteomes" id="UP000437748">
    <property type="component" value="Unassembled WGS sequence"/>
</dbReference>
<evidence type="ECO:0000313" key="2">
    <source>
        <dbReference type="EMBL" id="KAB8036933.1"/>
    </source>
</evidence>
<sequence>MNKNIINLSILSFYIFPCAFAKVNETSIDQGVINQSSEEQLQIYPQRNEASPSRNIPNFVYRASITEPTYTYIFGITRSRGREISTDLSNYILNHYINLQDNSFEYYNNQNPINERMGARSQNSFISTYRNPSNAYRDAFNFVRAYSSNFNYSPTIMTIYVYAIRPSDNFISVTDTYERVFQSAQQNSILHENLRQLDGMYNNDDQYLAIGNIASSQIAYADEYRYNHLRRRYEYSERIPNVNFNNPNSELRFNNYPIGTIPARLPEQNRSQSEITCHIQSRPNNETGSREKRSMFEKHDIVNTEICPSINTNESSKILSPSDLFQNKAIEISVLDNYGKKICLAPYDFYLSYSECNNKNKWIYTTTGQLIADVNDGKYSQYYCLSKGHKDDKYPLYPRMKICDLNDKDQIWQFLGNKKDGFTLSLKSGEKLKLNENEYFINFNNSSSKLKSIKIENYEDIFLNISEPLVQFSVNINFAIKYYHYERVFSNNYFIIRSTNKIYPEYKGMYSDTLENKPEYINYYNAHNHALFSNYGYLNTNGPQVCYTSNQVINGSPAWDWVSVEYCSTKDFVENKYQWYFKNKNGIYQIFDSGNNILRNNGDKTYFYTAGNMWTDSTKFYQSYLLDEILKNYINKINQKISVLKDIDNLKNENANYYGLITVQRHFEDLLK</sequence>
<dbReference type="AlphaFoldDB" id="A0A6N6VP13"/>
<accession>A0A6N6VP13</accession>
<keyword evidence="1" id="KW-0732">Signal</keyword>
<feature type="signal peptide" evidence="1">
    <location>
        <begin position="1"/>
        <end position="21"/>
    </location>
</feature>
<name>A0A6N6VP13_9BACT</name>
<dbReference type="EMBL" id="WFLM01000005">
    <property type="protein sequence ID" value="KAB8036933.1"/>
    <property type="molecule type" value="Genomic_DNA"/>
</dbReference>